<dbReference type="InterPro" id="IPR005112">
    <property type="entry name" value="dDENN_dom"/>
</dbReference>
<keyword evidence="4" id="KW-1185">Reference proteome</keyword>
<name>A0A8J6HC83_TENMO</name>
<evidence type="ECO:0000256" key="1">
    <source>
        <dbReference type="SAM" id="MobiDB-lite"/>
    </source>
</evidence>
<feature type="compositionally biased region" description="Polar residues" evidence="1">
    <location>
        <begin position="1"/>
        <end position="14"/>
    </location>
</feature>
<sequence length="604" mass="69073">MDENLNQSDTNEASPNFKDTFRKQLSPGSSSQSSFTSDIDSALSTPLDENKSFETSVRIKQLISTFETRQAAGLPKSESHLPPDRFQGIEEVKMSLQKTMEKCFSQEATKDSSDELDQRERKVSVDTIINKFQTYIKTMPKYEKPLVNRDDRLFYCCLVVGWDCEKPQIKLKFPPNAKIPDRMEDLCYPEAASGPLDISDNAQCYSLVITNDKGERTFGYCRRVIPEGSTRCIPLAYCILSKHRAPRFYKKILAELESRHGIPDKLRDELIAAFYNNKFPRPGESIKINLADVIGDSNCARARHRDCDLPDLRSFVHVNFNGGYGTLNGIRKTSDYENMVMCRSWPLIVEDDGNTELLLTLHHDTRYEEADLKPLHQLPADILLKIFASLLLERKVVLISCVISKLSCCVEALQSILYPFSWPHTFIPILPQCLWDVVESPTPVICGILSVSVVNDHKIEHGIVVDLDEGTIVCEEGDEDNILSDSMKKSWRQGIRLAERESPDRYVHSVYLSDAYLKVFIDSLKHYKNHINGNNFEKESFIRGGRTKGIRRFLKWFTETTMFLSFIDSVTTNPESFTLFDQKIEMYGSDESNLIVTKLLEWKK</sequence>
<protein>
    <recommendedName>
        <fullName evidence="2">UDENN domain-containing protein</fullName>
    </recommendedName>
</protein>
<dbReference type="AlphaFoldDB" id="A0A8J6HC83"/>
<dbReference type="Proteomes" id="UP000719412">
    <property type="component" value="Unassembled WGS sequence"/>
</dbReference>
<evidence type="ECO:0000313" key="4">
    <source>
        <dbReference type="Proteomes" id="UP000719412"/>
    </source>
</evidence>
<comment type="caution">
    <text evidence="3">The sequence shown here is derived from an EMBL/GenBank/DDBJ whole genome shotgun (WGS) entry which is preliminary data.</text>
</comment>
<dbReference type="InterPro" id="IPR001194">
    <property type="entry name" value="cDENN_dom"/>
</dbReference>
<dbReference type="InterPro" id="IPR043153">
    <property type="entry name" value="DENN_C"/>
</dbReference>
<dbReference type="InterPro" id="IPR051942">
    <property type="entry name" value="DENN_domain_containing_2"/>
</dbReference>
<dbReference type="InterPro" id="IPR005113">
    <property type="entry name" value="uDENN_dom"/>
</dbReference>
<dbReference type="SMART" id="SM00799">
    <property type="entry name" value="DENN"/>
    <property type="match status" value="1"/>
</dbReference>
<feature type="domain" description="UDENN" evidence="2">
    <location>
        <begin position="151"/>
        <end position="578"/>
    </location>
</feature>
<feature type="compositionally biased region" description="Low complexity" evidence="1">
    <location>
        <begin position="26"/>
        <end position="41"/>
    </location>
</feature>
<dbReference type="Gene3D" id="3.30.450.200">
    <property type="match status" value="1"/>
</dbReference>
<evidence type="ECO:0000259" key="2">
    <source>
        <dbReference type="PROSITE" id="PS50211"/>
    </source>
</evidence>
<dbReference type="PANTHER" id="PTHR15288:SF0">
    <property type="entry name" value="UDENN DOMAIN-CONTAINING PROTEIN"/>
    <property type="match status" value="1"/>
</dbReference>
<evidence type="ECO:0000313" key="3">
    <source>
        <dbReference type="EMBL" id="KAH0811995.1"/>
    </source>
</evidence>
<dbReference type="Gene3D" id="3.40.50.11500">
    <property type="match status" value="1"/>
</dbReference>
<dbReference type="Pfam" id="PF03456">
    <property type="entry name" value="uDENN"/>
    <property type="match status" value="1"/>
</dbReference>
<gene>
    <name evidence="3" type="ORF">GEV33_010793</name>
</gene>
<organism evidence="3 4">
    <name type="scientific">Tenebrio molitor</name>
    <name type="common">Yellow mealworm beetle</name>
    <dbReference type="NCBI Taxonomy" id="7067"/>
    <lineage>
        <taxon>Eukaryota</taxon>
        <taxon>Metazoa</taxon>
        <taxon>Ecdysozoa</taxon>
        <taxon>Arthropoda</taxon>
        <taxon>Hexapoda</taxon>
        <taxon>Insecta</taxon>
        <taxon>Pterygota</taxon>
        <taxon>Neoptera</taxon>
        <taxon>Endopterygota</taxon>
        <taxon>Coleoptera</taxon>
        <taxon>Polyphaga</taxon>
        <taxon>Cucujiformia</taxon>
        <taxon>Tenebrionidae</taxon>
        <taxon>Tenebrio</taxon>
    </lineage>
</organism>
<dbReference type="EMBL" id="JABDTM020026385">
    <property type="protein sequence ID" value="KAH0811995.1"/>
    <property type="molecule type" value="Genomic_DNA"/>
</dbReference>
<accession>A0A8J6HC83</accession>
<dbReference type="InterPro" id="IPR037516">
    <property type="entry name" value="Tripartite_DENN"/>
</dbReference>
<dbReference type="Pfam" id="PF02141">
    <property type="entry name" value="DENN"/>
    <property type="match status" value="1"/>
</dbReference>
<dbReference type="PROSITE" id="PS50211">
    <property type="entry name" value="DENN"/>
    <property type="match status" value="1"/>
</dbReference>
<dbReference type="SMART" id="SM00800">
    <property type="entry name" value="uDENN"/>
    <property type="match status" value="1"/>
</dbReference>
<proteinExistence type="predicted"/>
<reference evidence="3" key="1">
    <citation type="journal article" date="2020" name="J Insects Food Feed">
        <title>The yellow mealworm (Tenebrio molitor) genome: a resource for the emerging insects as food and feed industry.</title>
        <authorList>
            <person name="Eriksson T."/>
            <person name="Andere A."/>
            <person name="Kelstrup H."/>
            <person name="Emery V."/>
            <person name="Picard C."/>
        </authorList>
    </citation>
    <scope>NUCLEOTIDE SEQUENCE</scope>
    <source>
        <strain evidence="3">Stoneville</strain>
        <tissue evidence="3">Whole head</tissue>
    </source>
</reference>
<dbReference type="Pfam" id="PF03455">
    <property type="entry name" value="dDENN"/>
    <property type="match status" value="1"/>
</dbReference>
<feature type="region of interest" description="Disordered" evidence="1">
    <location>
        <begin position="1"/>
        <end position="46"/>
    </location>
</feature>
<reference evidence="3" key="2">
    <citation type="submission" date="2021-08" db="EMBL/GenBank/DDBJ databases">
        <authorList>
            <person name="Eriksson T."/>
        </authorList>
    </citation>
    <scope>NUCLEOTIDE SEQUENCE</scope>
    <source>
        <strain evidence="3">Stoneville</strain>
        <tissue evidence="3">Whole head</tissue>
    </source>
</reference>
<dbReference type="SMART" id="SM00801">
    <property type="entry name" value="dDENN"/>
    <property type="match status" value="1"/>
</dbReference>
<dbReference type="PANTHER" id="PTHR15288">
    <property type="entry name" value="DENN DOMAIN-CONTAINING PROTEIN 2"/>
    <property type="match status" value="1"/>
</dbReference>